<gene>
    <name evidence="2" type="ORF">BA195_07150</name>
</gene>
<protein>
    <recommendedName>
        <fullName evidence="1">DUF5683 domain-containing protein</fullName>
    </recommendedName>
</protein>
<accession>A0A1B9Y3R7</accession>
<keyword evidence="3" id="KW-1185">Reference proteome</keyword>
<evidence type="ECO:0000313" key="2">
    <source>
        <dbReference type="EMBL" id="OCK44443.1"/>
    </source>
</evidence>
<dbReference type="Proteomes" id="UP000093186">
    <property type="component" value="Unassembled WGS sequence"/>
</dbReference>
<dbReference type="EMBL" id="MAKX01000001">
    <property type="protein sequence ID" value="OCK44443.1"/>
    <property type="molecule type" value="Genomic_DNA"/>
</dbReference>
<evidence type="ECO:0000313" key="3">
    <source>
        <dbReference type="Proteomes" id="UP000093186"/>
    </source>
</evidence>
<dbReference type="AlphaFoldDB" id="A0A1B9Y3R7"/>
<dbReference type="Pfam" id="PF18935">
    <property type="entry name" value="DUF5683"/>
    <property type="match status" value="1"/>
</dbReference>
<proteinExistence type="predicted"/>
<sequence>MNFKGFIFVFLSLFLSKNLFSQKDSTAIRAKQLQIGSSKYNPLSPSKAAFYSAIFPGGGQIYNKKYWKAPIVWGAIGASAYFYFDNNNEYNRYRTAFKLRKQGLKDEFTNENGTPLISTTGLENAQKVFRKNRDLSLLTGLLLYVLQIVEASVNAHLLQFDTDDSLSINPTITPDPLFIEAPKVGLNLKYTF</sequence>
<dbReference type="OrthoDB" id="9813910at2"/>
<evidence type="ECO:0000259" key="1">
    <source>
        <dbReference type="Pfam" id="PF18935"/>
    </source>
</evidence>
<comment type="caution">
    <text evidence="2">The sequence shown here is derived from an EMBL/GenBank/DDBJ whole genome shotgun (WGS) entry which is preliminary data.</text>
</comment>
<dbReference type="InterPro" id="IPR043738">
    <property type="entry name" value="DUF5683"/>
</dbReference>
<reference evidence="2 3" key="1">
    <citation type="submission" date="2016-06" db="EMBL/GenBank/DDBJ databases">
        <title>Draft Genome Sequence of Tenacibaculum soleae UCD-KL19.</title>
        <authorList>
            <person name="Eisen J.A."/>
            <person name="Coil D.A."/>
            <person name="Lujan K.M."/>
        </authorList>
    </citation>
    <scope>NUCLEOTIDE SEQUENCE [LARGE SCALE GENOMIC DNA]</scope>
    <source>
        <strain evidence="2 3">UCD-KL19</strain>
    </source>
</reference>
<dbReference type="STRING" id="447689.BA195_07150"/>
<organism evidence="2 3">
    <name type="scientific">Tenacibaculum soleae</name>
    <dbReference type="NCBI Taxonomy" id="447689"/>
    <lineage>
        <taxon>Bacteria</taxon>
        <taxon>Pseudomonadati</taxon>
        <taxon>Bacteroidota</taxon>
        <taxon>Flavobacteriia</taxon>
        <taxon>Flavobacteriales</taxon>
        <taxon>Flavobacteriaceae</taxon>
        <taxon>Tenacibaculum</taxon>
    </lineage>
</organism>
<feature type="domain" description="DUF5683" evidence="1">
    <location>
        <begin position="42"/>
        <end position="192"/>
    </location>
</feature>
<name>A0A1B9Y3R7_9FLAO</name>